<dbReference type="Proteomes" id="UP000434172">
    <property type="component" value="Unassembled WGS sequence"/>
</dbReference>
<evidence type="ECO:0000313" key="3">
    <source>
        <dbReference type="Proteomes" id="UP000434172"/>
    </source>
</evidence>
<accession>A0A8H3WRW4</accession>
<dbReference type="PANTHER" id="PTHR24148">
    <property type="entry name" value="ANKYRIN REPEAT DOMAIN-CONTAINING PROTEIN 39 HOMOLOG-RELATED"/>
    <property type="match status" value="1"/>
</dbReference>
<evidence type="ECO:0000313" key="2">
    <source>
        <dbReference type="EMBL" id="KAF0332624.1"/>
    </source>
</evidence>
<proteinExistence type="predicted"/>
<organism evidence="2 3">
    <name type="scientific">Colletotrichum asianum</name>
    <dbReference type="NCBI Taxonomy" id="702518"/>
    <lineage>
        <taxon>Eukaryota</taxon>
        <taxon>Fungi</taxon>
        <taxon>Dikarya</taxon>
        <taxon>Ascomycota</taxon>
        <taxon>Pezizomycotina</taxon>
        <taxon>Sordariomycetes</taxon>
        <taxon>Hypocreomycetidae</taxon>
        <taxon>Glomerellales</taxon>
        <taxon>Glomerellaceae</taxon>
        <taxon>Colletotrichum</taxon>
        <taxon>Colletotrichum gloeosporioides species complex</taxon>
    </lineage>
</organism>
<evidence type="ECO:0000259" key="1">
    <source>
        <dbReference type="Pfam" id="PF06985"/>
    </source>
</evidence>
<dbReference type="AlphaFoldDB" id="A0A8H3WRW4"/>
<protein>
    <submittedName>
        <fullName evidence="2">HET domain-containing protein</fullName>
    </submittedName>
</protein>
<dbReference type="InterPro" id="IPR052895">
    <property type="entry name" value="HetReg/Transcr_Mod"/>
</dbReference>
<name>A0A8H3WRW4_9PEZI</name>
<dbReference type="InterPro" id="IPR010730">
    <property type="entry name" value="HET"/>
</dbReference>
<dbReference type="PANTHER" id="PTHR24148:SF78">
    <property type="entry name" value="HETEROKARYON INCOMPATIBILITY DOMAIN-CONTAINING PROTEIN"/>
    <property type="match status" value="1"/>
</dbReference>
<keyword evidence="3" id="KW-1185">Reference proteome</keyword>
<feature type="domain" description="Heterokaryon incompatibility" evidence="1">
    <location>
        <begin position="60"/>
        <end position="221"/>
    </location>
</feature>
<gene>
    <name evidence="2" type="ORF">GQ607_000640</name>
</gene>
<sequence>MKIKKEKTTSMSSYTYQSITSWTNTIRLFRLVRHPPKQAYGPIYGELFKAELQDEQSITYEALSYTWGDSTKIAEVIIDGQKVAVTVNLYDALLHLRNAGEDRILWVDALCINQQDNYERTHQVAKMSFIYQKAQGVIIWLGKTTYEIDQLFKATRRLDKSVQKRPRPSDDAERRKVWIEEGRQIMGSWNWDWYWEGEILRVGLQDLLDRSWFRRVWVVQEAANAKAAQIQCSWSTAPARAFVMLPIILEQNANVHSQALLDVLPGPLRQSSWWHDDRSLSTILHKFRGSQHAKDGQPFLPNYEFNMLECIQKTVFFLVFSEIPSSVAFSLPAWSLEEFYANLPSLVPALLKWAIDQGDNGIPLVRKLLNEAPYLSVNEPLAQYGSSPNSHIRIMDLRPLPYLISSAKSIETIRIFLERDDLDSRQISDGLLCAALKDNADAMHALLKQEKALGTEVILPILQASIQNRCSSATTEMLFFVTSHSLKGVQKLNMVPLLRLAVESENGSAIAMLVRSGVHPDTILDGHENTAMIIAINHEFKEIRYNTSDNRYQPWI</sequence>
<reference evidence="2 3" key="1">
    <citation type="submission" date="2019-12" db="EMBL/GenBank/DDBJ databases">
        <title>A genome sequence resource for the geographically widespread anthracnose pathogen Colletotrichum asianum.</title>
        <authorList>
            <person name="Meng Y."/>
        </authorList>
    </citation>
    <scope>NUCLEOTIDE SEQUENCE [LARGE SCALE GENOMIC DNA]</scope>
    <source>
        <strain evidence="2 3">ICMP 18580</strain>
    </source>
</reference>
<dbReference type="EMBL" id="WOWK01000001">
    <property type="protein sequence ID" value="KAF0332624.1"/>
    <property type="molecule type" value="Genomic_DNA"/>
</dbReference>
<dbReference type="Pfam" id="PF06985">
    <property type="entry name" value="HET"/>
    <property type="match status" value="1"/>
</dbReference>
<dbReference type="OrthoDB" id="194358at2759"/>
<comment type="caution">
    <text evidence="2">The sequence shown here is derived from an EMBL/GenBank/DDBJ whole genome shotgun (WGS) entry which is preliminary data.</text>
</comment>